<feature type="compositionally biased region" description="Polar residues" evidence="1">
    <location>
        <begin position="85"/>
        <end position="103"/>
    </location>
</feature>
<evidence type="ECO:0000313" key="3">
    <source>
        <dbReference type="Proteomes" id="UP000053617"/>
    </source>
</evidence>
<dbReference type="RefSeq" id="XP_013273708.1">
    <property type="nucleotide sequence ID" value="XM_013418254.1"/>
</dbReference>
<gene>
    <name evidence="2" type="ORF">Z518_04548</name>
</gene>
<feature type="region of interest" description="Disordered" evidence="1">
    <location>
        <begin position="1"/>
        <end position="103"/>
    </location>
</feature>
<dbReference type="AlphaFoldDB" id="A0A0D2FWJ5"/>
<evidence type="ECO:0000256" key="1">
    <source>
        <dbReference type="SAM" id="MobiDB-lite"/>
    </source>
</evidence>
<dbReference type="HOGENOM" id="CLU_155358_0_0_1"/>
<keyword evidence="3" id="KW-1185">Reference proteome</keyword>
<reference evidence="2 3" key="1">
    <citation type="submission" date="2015-01" db="EMBL/GenBank/DDBJ databases">
        <title>The Genome Sequence of Rhinocladiella mackenzie CBS 650.93.</title>
        <authorList>
            <consortium name="The Broad Institute Genomics Platform"/>
            <person name="Cuomo C."/>
            <person name="de Hoog S."/>
            <person name="Gorbushina A."/>
            <person name="Stielow B."/>
            <person name="Teixiera M."/>
            <person name="Abouelleil A."/>
            <person name="Chapman S.B."/>
            <person name="Priest M."/>
            <person name="Young S.K."/>
            <person name="Wortman J."/>
            <person name="Nusbaum C."/>
            <person name="Birren B."/>
        </authorList>
    </citation>
    <scope>NUCLEOTIDE SEQUENCE [LARGE SCALE GENOMIC DNA]</scope>
    <source>
        <strain evidence="2 3">CBS 650.93</strain>
    </source>
</reference>
<feature type="compositionally biased region" description="Low complexity" evidence="1">
    <location>
        <begin position="34"/>
        <end position="59"/>
    </location>
</feature>
<accession>A0A0D2FWJ5</accession>
<sequence>MFFKQYNYKPRTGSWSSQSSSSVAGSSPKDEMRTTSSETTGPAASAGAAGRRRSSASASDKFAGLMAMKRGSQDERKSSWAEQKPGQSGILSGMWNSYTKGTS</sequence>
<name>A0A0D2FWJ5_9EURO</name>
<evidence type="ECO:0008006" key="4">
    <source>
        <dbReference type="Google" id="ProtNLM"/>
    </source>
</evidence>
<dbReference type="Proteomes" id="UP000053617">
    <property type="component" value="Unassembled WGS sequence"/>
</dbReference>
<protein>
    <recommendedName>
        <fullName evidence="4">Conidiation-specific protein 8</fullName>
    </recommendedName>
</protein>
<proteinExistence type="predicted"/>
<organism evidence="2 3">
    <name type="scientific">Rhinocladiella mackenziei CBS 650.93</name>
    <dbReference type="NCBI Taxonomy" id="1442369"/>
    <lineage>
        <taxon>Eukaryota</taxon>
        <taxon>Fungi</taxon>
        <taxon>Dikarya</taxon>
        <taxon>Ascomycota</taxon>
        <taxon>Pezizomycotina</taxon>
        <taxon>Eurotiomycetes</taxon>
        <taxon>Chaetothyriomycetidae</taxon>
        <taxon>Chaetothyriales</taxon>
        <taxon>Herpotrichiellaceae</taxon>
        <taxon>Rhinocladiella</taxon>
    </lineage>
</organism>
<dbReference type="OrthoDB" id="4158609at2759"/>
<dbReference type="VEuPathDB" id="FungiDB:Z518_04548"/>
<feature type="compositionally biased region" description="Low complexity" evidence="1">
    <location>
        <begin position="14"/>
        <end position="27"/>
    </location>
</feature>
<evidence type="ECO:0000313" key="2">
    <source>
        <dbReference type="EMBL" id="KIX06572.1"/>
    </source>
</evidence>
<dbReference type="GeneID" id="25292619"/>
<dbReference type="EMBL" id="KN847477">
    <property type="protein sequence ID" value="KIX06572.1"/>
    <property type="molecule type" value="Genomic_DNA"/>
</dbReference>